<accession>A0A8H3WVY9</accession>
<protein>
    <submittedName>
        <fullName evidence="1">Uncharacterized protein</fullName>
    </submittedName>
</protein>
<gene>
    <name evidence="1" type="ORF">F8M41_014007</name>
</gene>
<proteinExistence type="predicted"/>
<comment type="caution">
    <text evidence="1">The sequence shown here is derived from an EMBL/GenBank/DDBJ whole genome shotgun (WGS) entry which is preliminary data.</text>
</comment>
<keyword evidence="2" id="KW-1185">Reference proteome</keyword>
<dbReference type="InterPro" id="IPR032675">
    <property type="entry name" value="LRR_dom_sf"/>
</dbReference>
<dbReference type="Proteomes" id="UP000439903">
    <property type="component" value="Unassembled WGS sequence"/>
</dbReference>
<dbReference type="AlphaFoldDB" id="A0A8H3WVY9"/>
<dbReference type="EMBL" id="WTPW01002849">
    <property type="protein sequence ID" value="KAF0362722.1"/>
    <property type="molecule type" value="Genomic_DNA"/>
</dbReference>
<dbReference type="SUPFAM" id="SSF52047">
    <property type="entry name" value="RNI-like"/>
    <property type="match status" value="1"/>
</dbReference>
<evidence type="ECO:0000313" key="1">
    <source>
        <dbReference type="EMBL" id="KAF0362722.1"/>
    </source>
</evidence>
<dbReference type="Gene3D" id="3.80.10.10">
    <property type="entry name" value="Ribonuclease Inhibitor"/>
    <property type="match status" value="1"/>
</dbReference>
<dbReference type="OrthoDB" id="120976at2759"/>
<evidence type="ECO:0000313" key="2">
    <source>
        <dbReference type="Proteomes" id="UP000439903"/>
    </source>
</evidence>
<organism evidence="1 2">
    <name type="scientific">Gigaspora margarita</name>
    <dbReference type="NCBI Taxonomy" id="4874"/>
    <lineage>
        <taxon>Eukaryota</taxon>
        <taxon>Fungi</taxon>
        <taxon>Fungi incertae sedis</taxon>
        <taxon>Mucoromycota</taxon>
        <taxon>Glomeromycotina</taxon>
        <taxon>Glomeromycetes</taxon>
        <taxon>Diversisporales</taxon>
        <taxon>Gigasporaceae</taxon>
        <taxon>Gigaspora</taxon>
    </lineage>
</organism>
<reference evidence="1 2" key="1">
    <citation type="journal article" date="2019" name="Environ. Microbiol.">
        <title>At the nexus of three kingdoms: the genome of the mycorrhizal fungus Gigaspora margarita provides insights into plant, endobacterial and fungal interactions.</title>
        <authorList>
            <person name="Venice F."/>
            <person name="Ghignone S."/>
            <person name="Salvioli di Fossalunga A."/>
            <person name="Amselem J."/>
            <person name="Novero M."/>
            <person name="Xianan X."/>
            <person name="Sedzielewska Toro K."/>
            <person name="Morin E."/>
            <person name="Lipzen A."/>
            <person name="Grigoriev I.V."/>
            <person name="Henrissat B."/>
            <person name="Martin F.M."/>
            <person name="Bonfante P."/>
        </authorList>
    </citation>
    <scope>NUCLEOTIDE SEQUENCE [LARGE SCALE GENOMIC DNA]</scope>
    <source>
        <strain evidence="1 2">BEG34</strain>
    </source>
</reference>
<sequence length="126" mass="14008">MTNIASVDQARDFLACGEFIEAFKIYDVLHKDVDISFESSNLITELRCKQSIIDQLTTILYRDKLTSLEIRNNIVRLMNIAPLIQALCATSALTSLNIENNRLGDQGGAELAMVLCENTKANSFGH</sequence>
<name>A0A8H3WVY9_GIGMA</name>